<evidence type="ECO:0000313" key="1">
    <source>
        <dbReference type="EMBL" id="NMV37891.1"/>
    </source>
</evidence>
<proteinExistence type="predicted"/>
<comment type="caution">
    <text evidence="1">The sequence shown here is derived from an EMBL/GenBank/DDBJ whole genome shotgun (WGS) entry which is preliminary data.</text>
</comment>
<reference evidence="1 2" key="1">
    <citation type="submission" date="2020-04" db="EMBL/GenBank/DDBJ databases">
        <title>Ralstonia insidiosa genome sequencing and assembly.</title>
        <authorList>
            <person name="Martins R.C.R."/>
            <person name="Perdigao-Neto L.V."/>
            <person name="Levin A.S.S."/>
            <person name="Costa S.F."/>
        </authorList>
    </citation>
    <scope>NUCLEOTIDE SEQUENCE [LARGE SCALE GENOMIC DNA]</scope>
    <source>
        <strain evidence="1 2">5047</strain>
    </source>
</reference>
<dbReference type="EMBL" id="JABBZM010000006">
    <property type="protein sequence ID" value="NMV37891.1"/>
    <property type="molecule type" value="Genomic_DNA"/>
</dbReference>
<evidence type="ECO:0000313" key="2">
    <source>
        <dbReference type="Proteomes" id="UP000575469"/>
    </source>
</evidence>
<accession>A0A848NS05</accession>
<gene>
    <name evidence="1" type="ORF">HGR00_08215</name>
</gene>
<dbReference type="AlphaFoldDB" id="A0A848NS05"/>
<protein>
    <submittedName>
        <fullName evidence="1">Uncharacterized protein</fullName>
    </submittedName>
</protein>
<sequence>MENASESAKHVTCEFFLDVELLCIVRDQAVFDFGEEVRIIKLHNCEAQAGEVGRLALFHTRHGERWQFRPYRLSNWRRVPNLDTPSCWTWRCIRTGEVTTTAIGTLPSHTLTAHLPSEDELDGLPF</sequence>
<dbReference type="RefSeq" id="WP_169339837.1">
    <property type="nucleotide sequence ID" value="NZ_JABBZM010000006.1"/>
</dbReference>
<organism evidence="1 2">
    <name type="scientific">Ralstonia insidiosa</name>
    <dbReference type="NCBI Taxonomy" id="190721"/>
    <lineage>
        <taxon>Bacteria</taxon>
        <taxon>Pseudomonadati</taxon>
        <taxon>Pseudomonadota</taxon>
        <taxon>Betaproteobacteria</taxon>
        <taxon>Burkholderiales</taxon>
        <taxon>Burkholderiaceae</taxon>
        <taxon>Ralstonia</taxon>
    </lineage>
</organism>
<dbReference type="Proteomes" id="UP000575469">
    <property type="component" value="Unassembled WGS sequence"/>
</dbReference>
<name>A0A848NS05_9RALS</name>